<dbReference type="Pfam" id="PF13205">
    <property type="entry name" value="Big_5"/>
    <property type="match status" value="1"/>
</dbReference>
<dbReference type="InterPro" id="IPR015943">
    <property type="entry name" value="WD40/YVTN_repeat-like_dom_sf"/>
</dbReference>
<evidence type="ECO:0000256" key="1">
    <source>
        <dbReference type="ARBA" id="ARBA00022729"/>
    </source>
</evidence>
<proteinExistence type="predicted"/>
<accession>A0A382DN12</accession>
<protein>
    <recommendedName>
        <fullName evidence="3">SbsA Ig-like domain-containing protein</fullName>
    </recommendedName>
</protein>
<gene>
    <name evidence="4" type="ORF">METZ01_LOCUS191861</name>
</gene>
<dbReference type="InterPro" id="IPR014755">
    <property type="entry name" value="Cu-Rt/internalin_Ig-like"/>
</dbReference>
<dbReference type="PANTHER" id="PTHR47199:SF2">
    <property type="entry name" value="PHOTOSYSTEM II STABILITY_ASSEMBLY FACTOR HCF136, CHLOROPLASTIC"/>
    <property type="match status" value="1"/>
</dbReference>
<reference evidence="4" key="1">
    <citation type="submission" date="2018-05" db="EMBL/GenBank/DDBJ databases">
        <authorList>
            <person name="Lanie J.A."/>
            <person name="Ng W.-L."/>
            <person name="Kazmierczak K.M."/>
            <person name="Andrzejewski T.M."/>
            <person name="Davidsen T.M."/>
            <person name="Wayne K.J."/>
            <person name="Tettelin H."/>
            <person name="Glass J.I."/>
            <person name="Rusch D."/>
            <person name="Podicherti R."/>
            <person name="Tsui H.-C.T."/>
            <person name="Winkler M.E."/>
        </authorList>
    </citation>
    <scope>NUCLEOTIDE SEQUENCE</scope>
</reference>
<evidence type="ECO:0000256" key="2">
    <source>
        <dbReference type="SAM" id="MobiDB-lite"/>
    </source>
</evidence>
<feature type="non-terminal residue" evidence="4">
    <location>
        <position position="1"/>
    </location>
</feature>
<dbReference type="InterPro" id="IPR032812">
    <property type="entry name" value="SbsA_Ig"/>
</dbReference>
<dbReference type="SUPFAM" id="SSF110296">
    <property type="entry name" value="Oligoxyloglucan reducing end-specific cellobiohydrolase"/>
    <property type="match status" value="2"/>
</dbReference>
<evidence type="ECO:0000313" key="4">
    <source>
        <dbReference type="EMBL" id="SVB39007.1"/>
    </source>
</evidence>
<dbReference type="CDD" id="cd15482">
    <property type="entry name" value="Sialidase_non-viral"/>
    <property type="match status" value="1"/>
</dbReference>
<feature type="compositionally biased region" description="Basic and acidic residues" evidence="2">
    <location>
        <begin position="123"/>
        <end position="132"/>
    </location>
</feature>
<dbReference type="PANTHER" id="PTHR47199">
    <property type="entry name" value="PHOTOSYSTEM II STABILITY/ASSEMBLY FACTOR HCF136, CHLOROPLASTIC"/>
    <property type="match status" value="1"/>
</dbReference>
<organism evidence="4">
    <name type="scientific">marine metagenome</name>
    <dbReference type="NCBI Taxonomy" id="408172"/>
    <lineage>
        <taxon>unclassified sequences</taxon>
        <taxon>metagenomes</taxon>
        <taxon>ecological metagenomes</taxon>
    </lineage>
</organism>
<feature type="domain" description="SbsA Ig-like" evidence="3">
    <location>
        <begin position="177"/>
        <end position="277"/>
    </location>
</feature>
<dbReference type="EMBL" id="UINC01039886">
    <property type="protein sequence ID" value="SVB39007.1"/>
    <property type="molecule type" value="Genomic_DNA"/>
</dbReference>
<sequence length="588" mass="62796">QVGNPGTSVTTSNFEVETYRPQATLTITIAQGTEYDGKAALKPGDNGTLRVVFSDPEPLTVSNFHFDNITVTEFVNVSTMTSLDNITWEGIFTPVDNSTGNFTGSQSQSNSYSSNVKFSMDDDSFRDHKGNPGDDADSPSFVVDTKPPYVTKVTLNDGLLDLDDTLDGSAPFTNRCIPVHSNIKVTFDYIMQASSIIANGVNRTDCVGTIQVSSDNFSSCVEMPNDHANPTASANNTTFELDPVDNLSYDATYQIRVENGGDGVKDALGNAMTSQFNHSGGFRTSAFPSSSPTSGVFVAVGEYGTTFRSIDNGTSWDNGTCLFLNNTLRGVGFGNNTFLAAGDSGKIIRSTDNASSWSISASTSQYLDAFTFGSNTFNAVGTSGYTFNSFDNGSTWNSRRTPSSGSPYNYYRNIGAVSFGNNTFVAVGQSGKIVRSTDNGTSWSNVTSGYSPYPYGNNNLKGVSFGNNTFVAVGISGEIIRSTDYGSSWDNVTSTSPSRDLQGVSFGNNTFVAVGESGRIQRSTDNGTSWSNMTSNVLNDFREVTFGNNTFVAVGLEGRIVRSTDNGTSWNSVTSGTSNELYGVIFGE</sequence>
<evidence type="ECO:0000259" key="3">
    <source>
        <dbReference type="Pfam" id="PF13205"/>
    </source>
</evidence>
<feature type="region of interest" description="Disordered" evidence="2">
    <location>
        <begin position="123"/>
        <end position="143"/>
    </location>
</feature>
<keyword evidence="1" id="KW-0732">Signal</keyword>
<dbReference type="AlphaFoldDB" id="A0A382DN12"/>
<dbReference type="Gene3D" id="2.60.40.1220">
    <property type="match status" value="1"/>
</dbReference>
<name>A0A382DN12_9ZZZZ</name>
<dbReference type="Gene3D" id="2.130.10.10">
    <property type="entry name" value="YVTN repeat-like/Quinoprotein amine dehydrogenase"/>
    <property type="match status" value="2"/>
</dbReference>